<dbReference type="Proteomes" id="UP001320768">
    <property type="component" value="Unassembled WGS sequence"/>
</dbReference>
<sequence length="142" mass="16019">MAKNNTPVGQELAHTRDLLSLSVQEVMSILKMKESTIQMLEKDLYPSQNIDVFTKAHLVSYCKVLNINAQTMINKLEAKGYNFPSAKTVKEQPELSKSYGRKKQTIALGIFIIYMGMYLMSKPAETVEHTIASPLTSEVLYE</sequence>
<keyword evidence="2" id="KW-1185">Reference proteome</keyword>
<reference evidence="1 2" key="1">
    <citation type="journal article" date="2022" name="Nat. Microbiol.">
        <title>The microbiome of a bacterivorous marine choanoflagellate contains a resource-demanding obligate bacterial associate.</title>
        <authorList>
            <person name="Needham D.M."/>
            <person name="Poirier C."/>
            <person name="Bachy C."/>
            <person name="George E.E."/>
            <person name="Wilken S."/>
            <person name="Yung C.C.M."/>
            <person name="Limardo A.J."/>
            <person name="Morando M."/>
            <person name="Sudek L."/>
            <person name="Malmstrom R.R."/>
            <person name="Keeling P.J."/>
            <person name="Santoro A.E."/>
            <person name="Worden A.Z."/>
        </authorList>
    </citation>
    <scope>NUCLEOTIDE SEQUENCE [LARGE SCALE GENOMIC DNA]</scope>
    <source>
        <strain evidence="1 2">Comchoano-2</strain>
    </source>
</reference>
<dbReference type="EMBL" id="JAKUDN010000001">
    <property type="protein sequence ID" value="MCP8351858.1"/>
    <property type="molecule type" value="Genomic_DNA"/>
</dbReference>
<accession>A0ABT1L4R4</accession>
<evidence type="ECO:0000313" key="1">
    <source>
        <dbReference type="EMBL" id="MCP8351858.1"/>
    </source>
</evidence>
<dbReference type="InterPro" id="IPR010982">
    <property type="entry name" value="Lambda_DNA-bd_dom_sf"/>
</dbReference>
<comment type="caution">
    <text evidence="1">The sequence shown here is derived from an EMBL/GenBank/DDBJ whole genome shotgun (WGS) entry which is preliminary data.</text>
</comment>
<dbReference type="PANTHER" id="PTHR34475:SF1">
    <property type="entry name" value="CYTOSKELETON PROTEIN RODZ"/>
    <property type="match status" value="1"/>
</dbReference>
<gene>
    <name evidence="1" type="ORF">MKS91_00930</name>
</gene>
<dbReference type="Gene3D" id="1.10.260.40">
    <property type="entry name" value="lambda repressor-like DNA-binding domains"/>
    <property type="match status" value="1"/>
</dbReference>
<dbReference type="PANTHER" id="PTHR34475">
    <property type="match status" value="1"/>
</dbReference>
<dbReference type="InterPro" id="IPR050400">
    <property type="entry name" value="Bact_Cytoskel_RodZ"/>
</dbReference>
<organism evidence="1 2">
    <name type="scientific">Candidatus Synchoanobacter obligatus</name>
    <dbReference type="NCBI Taxonomy" id="2919597"/>
    <lineage>
        <taxon>Bacteria</taxon>
        <taxon>Pseudomonadati</taxon>
        <taxon>Pseudomonadota</taxon>
        <taxon>Gammaproteobacteria</taxon>
        <taxon>Candidatus Comchoanobacterales</taxon>
        <taxon>Candidatus Comchoanobacteraceae</taxon>
        <taxon>Candidatus Synchoanobacter</taxon>
    </lineage>
</organism>
<name>A0ABT1L4R4_9GAMM</name>
<protein>
    <submittedName>
        <fullName evidence="1">Helix-turn-helix domain-containing protein</fullName>
    </submittedName>
</protein>
<dbReference type="RefSeq" id="WP_258568966.1">
    <property type="nucleotide sequence ID" value="NZ_JAKUDN010000001.1"/>
</dbReference>
<evidence type="ECO:0000313" key="2">
    <source>
        <dbReference type="Proteomes" id="UP001320768"/>
    </source>
</evidence>
<proteinExistence type="predicted"/>
<dbReference type="Pfam" id="PF13413">
    <property type="entry name" value="HTH_25"/>
    <property type="match status" value="1"/>
</dbReference>